<keyword evidence="3" id="KW-1185">Reference proteome</keyword>
<dbReference type="Pfam" id="PF02179">
    <property type="entry name" value="BAG"/>
    <property type="match status" value="1"/>
</dbReference>
<evidence type="ECO:0000313" key="2">
    <source>
        <dbReference type="EMBL" id="RCH86044.1"/>
    </source>
</evidence>
<proteinExistence type="predicted"/>
<dbReference type="Proteomes" id="UP000253551">
    <property type="component" value="Unassembled WGS sequence"/>
</dbReference>
<gene>
    <name evidence="2" type="ORF">CU098_001804</name>
</gene>
<feature type="non-terminal residue" evidence="2">
    <location>
        <position position="1"/>
    </location>
</feature>
<dbReference type="EMBL" id="PJQM01004023">
    <property type="protein sequence ID" value="RCH86044.1"/>
    <property type="molecule type" value="Genomic_DNA"/>
</dbReference>
<reference evidence="2 3" key="1">
    <citation type="journal article" date="2018" name="G3 (Bethesda)">
        <title>Phylogenetic and Phylogenomic Definition of Rhizopus Species.</title>
        <authorList>
            <person name="Gryganskyi A.P."/>
            <person name="Golan J."/>
            <person name="Dolatabadi S."/>
            <person name="Mondo S."/>
            <person name="Robb S."/>
            <person name="Idnurm A."/>
            <person name="Muszewska A."/>
            <person name="Steczkiewicz K."/>
            <person name="Masonjones S."/>
            <person name="Liao H.L."/>
            <person name="Gajdeczka M.T."/>
            <person name="Anike F."/>
            <person name="Vuek A."/>
            <person name="Anishchenko I.M."/>
            <person name="Voigt K."/>
            <person name="de Hoog G.S."/>
            <person name="Smith M.E."/>
            <person name="Heitman J."/>
            <person name="Vilgalys R."/>
            <person name="Stajich J.E."/>
        </authorList>
    </citation>
    <scope>NUCLEOTIDE SEQUENCE [LARGE SCALE GENOMIC DNA]</scope>
    <source>
        <strain evidence="2 3">LSU 92-RS-03</strain>
    </source>
</reference>
<dbReference type="GO" id="GO:0051087">
    <property type="term" value="F:protein-folding chaperone binding"/>
    <property type="evidence" value="ECO:0007669"/>
    <property type="project" value="InterPro"/>
</dbReference>
<dbReference type="SMART" id="SM00264">
    <property type="entry name" value="BAG"/>
    <property type="match status" value="1"/>
</dbReference>
<accession>A0A367J7W3</accession>
<dbReference type="Gene3D" id="1.20.58.120">
    <property type="entry name" value="BAG domain"/>
    <property type="match status" value="1"/>
</dbReference>
<name>A0A367J7W3_RHIST</name>
<dbReference type="SUPFAM" id="SSF63491">
    <property type="entry name" value="BAG domain"/>
    <property type="match status" value="1"/>
</dbReference>
<feature type="domain" description="BAG" evidence="1">
    <location>
        <begin position="35"/>
        <end position="112"/>
    </location>
</feature>
<evidence type="ECO:0000259" key="1">
    <source>
        <dbReference type="PROSITE" id="PS51035"/>
    </source>
</evidence>
<sequence>ESNRINQTERTKEEQVTIERLETIKKEIDIDIAPQVKEYEKDIKEFMTQTIKTEKEKDKQIYKAAYLGEQLMHILFNLDGISCGQDFLEARRLRKEAVKVAQTLLDKVDDIKSILKSVKE</sequence>
<protein>
    <recommendedName>
        <fullName evidence="1">BAG domain-containing protein</fullName>
    </recommendedName>
</protein>
<dbReference type="STRING" id="4846.A0A367J7W3"/>
<dbReference type="InterPro" id="IPR003103">
    <property type="entry name" value="BAG_domain"/>
</dbReference>
<evidence type="ECO:0000313" key="3">
    <source>
        <dbReference type="Proteomes" id="UP000253551"/>
    </source>
</evidence>
<organism evidence="2 3">
    <name type="scientific">Rhizopus stolonifer</name>
    <name type="common">Rhizopus nigricans</name>
    <dbReference type="NCBI Taxonomy" id="4846"/>
    <lineage>
        <taxon>Eukaryota</taxon>
        <taxon>Fungi</taxon>
        <taxon>Fungi incertae sedis</taxon>
        <taxon>Mucoromycota</taxon>
        <taxon>Mucoromycotina</taxon>
        <taxon>Mucoromycetes</taxon>
        <taxon>Mucorales</taxon>
        <taxon>Mucorineae</taxon>
        <taxon>Rhizopodaceae</taxon>
        <taxon>Rhizopus</taxon>
    </lineage>
</organism>
<dbReference type="OrthoDB" id="417450at2759"/>
<dbReference type="AlphaFoldDB" id="A0A367J7W3"/>
<dbReference type="InterPro" id="IPR036533">
    <property type="entry name" value="BAG_dom_sf"/>
</dbReference>
<comment type="caution">
    <text evidence="2">The sequence shown here is derived from an EMBL/GenBank/DDBJ whole genome shotgun (WGS) entry which is preliminary data.</text>
</comment>
<dbReference type="PROSITE" id="PS51035">
    <property type="entry name" value="BAG"/>
    <property type="match status" value="1"/>
</dbReference>